<keyword evidence="4" id="KW-0472">Membrane</keyword>
<feature type="domain" description="RagB/SusD" evidence="7">
    <location>
        <begin position="320"/>
        <end position="634"/>
    </location>
</feature>
<dbReference type="Pfam" id="PF07980">
    <property type="entry name" value="SusD_RagB"/>
    <property type="match status" value="1"/>
</dbReference>
<sequence>MKRYTTLLIISLFCLSSCSNFLEVEPKDRMTGNALFASDGGINAYMAGLYFDLPIEDYRYDFTNRFNITRCDGGKTNMMATPEAVHSEWGDHAGETGRFGNWGDLYVYVRKYNELKDNLPLMRPSNPATIEMLRGEYHFFLAYTYFALAKRYGGVPIITEVQQFNGDYKTIKTPRSKEVATWKFILAECDSAAKLLPNTTIQERANKWTAFALKSRVALHAASVGKFWSTNGAALSGQAVTEGLVGGFTAEDIRFFYQECINASAEVIKSGKFVLNGESPATLNEAIANYGKVFTAGKGISEVILLRNFIYPGVAHNMGKWHEPNQLSVEFGGRVGPTLDLVESYAKIDPVTRAGTYNVKFETTTDGNENYTVGYAFSKNINYKRYDNLTEIFANRDPRLYASVILPGTQWGGKTIIMQGGLVKNNGDAIWQANDKYTFNGVDYYGKGDASEGNVSGWVSNRANGTRSGFLLKKYLTGTNDQVWDQVVTPFSELRYAEVLLNYAEAVAESSLPDAGGVITAREALNKVRKRAGFLDNVDLTAQNVRYERKAEFALEYNATWEYYRRREYHTFFNNTYHRRGLIAMADLTTGSLKYIFVRANVEPGNSAKSFEPKAYYRPIPGIENNSLIQNPNY</sequence>
<keyword evidence="5" id="KW-0998">Cell outer membrane</keyword>
<protein>
    <submittedName>
        <fullName evidence="9">Starch-binding associating with outer membrane</fullName>
    </submittedName>
</protein>
<evidence type="ECO:0000256" key="4">
    <source>
        <dbReference type="ARBA" id="ARBA00023136"/>
    </source>
</evidence>
<reference evidence="9 10" key="1">
    <citation type="submission" date="2016-11" db="EMBL/GenBank/DDBJ databases">
        <authorList>
            <person name="Jaros S."/>
            <person name="Januszkiewicz K."/>
            <person name="Wedrychowicz H."/>
        </authorList>
    </citation>
    <scope>NUCLEOTIDE SEQUENCE [LARGE SCALE GENOMIC DNA]</scope>
    <source>
        <strain evidence="9 10">DSM 24787</strain>
    </source>
</reference>
<keyword evidence="10" id="KW-1185">Reference proteome</keyword>
<dbReference type="GO" id="GO:0009279">
    <property type="term" value="C:cell outer membrane"/>
    <property type="evidence" value="ECO:0007669"/>
    <property type="project" value="UniProtKB-SubCell"/>
</dbReference>
<dbReference type="AlphaFoldDB" id="A0A1N6DBR0"/>
<dbReference type="Proteomes" id="UP000185003">
    <property type="component" value="Unassembled WGS sequence"/>
</dbReference>
<feature type="domain" description="SusD-like N-terminal" evidence="8">
    <location>
        <begin position="21"/>
        <end position="219"/>
    </location>
</feature>
<dbReference type="OrthoDB" id="5694214at2"/>
<feature type="chain" id="PRO_5012907232" evidence="6">
    <location>
        <begin position="23"/>
        <end position="634"/>
    </location>
</feature>
<dbReference type="InterPro" id="IPR033985">
    <property type="entry name" value="SusD-like_N"/>
</dbReference>
<gene>
    <name evidence="9" type="ORF">SAMN04488055_0586</name>
</gene>
<evidence type="ECO:0000256" key="5">
    <source>
        <dbReference type="ARBA" id="ARBA00023237"/>
    </source>
</evidence>
<evidence type="ECO:0000256" key="1">
    <source>
        <dbReference type="ARBA" id="ARBA00004442"/>
    </source>
</evidence>
<evidence type="ECO:0000313" key="10">
    <source>
        <dbReference type="Proteomes" id="UP000185003"/>
    </source>
</evidence>
<evidence type="ECO:0000256" key="6">
    <source>
        <dbReference type="SAM" id="SignalP"/>
    </source>
</evidence>
<dbReference type="Pfam" id="PF14322">
    <property type="entry name" value="SusD-like_3"/>
    <property type="match status" value="1"/>
</dbReference>
<comment type="similarity">
    <text evidence="2">Belongs to the SusD family.</text>
</comment>
<evidence type="ECO:0000259" key="8">
    <source>
        <dbReference type="Pfam" id="PF14322"/>
    </source>
</evidence>
<evidence type="ECO:0000259" key="7">
    <source>
        <dbReference type="Pfam" id="PF07980"/>
    </source>
</evidence>
<feature type="signal peptide" evidence="6">
    <location>
        <begin position="1"/>
        <end position="22"/>
    </location>
</feature>
<accession>A0A1N6DBR0</accession>
<comment type="subcellular location">
    <subcellularLocation>
        <location evidence="1">Cell outer membrane</location>
    </subcellularLocation>
</comment>
<dbReference type="STRING" id="536979.SAMN04488055_0586"/>
<dbReference type="Gene3D" id="1.25.40.390">
    <property type="match status" value="1"/>
</dbReference>
<dbReference type="InterPro" id="IPR011990">
    <property type="entry name" value="TPR-like_helical_dom_sf"/>
</dbReference>
<proteinExistence type="inferred from homology"/>
<keyword evidence="3 6" id="KW-0732">Signal</keyword>
<evidence type="ECO:0000313" key="9">
    <source>
        <dbReference type="EMBL" id="SIN68230.1"/>
    </source>
</evidence>
<dbReference type="RefSeq" id="WP_074237711.1">
    <property type="nucleotide sequence ID" value="NZ_FSRA01000001.1"/>
</dbReference>
<dbReference type="SUPFAM" id="SSF48452">
    <property type="entry name" value="TPR-like"/>
    <property type="match status" value="1"/>
</dbReference>
<evidence type="ECO:0000256" key="3">
    <source>
        <dbReference type="ARBA" id="ARBA00022729"/>
    </source>
</evidence>
<name>A0A1N6DBR0_9BACT</name>
<dbReference type="EMBL" id="FSRA01000001">
    <property type="protein sequence ID" value="SIN68230.1"/>
    <property type="molecule type" value="Genomic_DNA"/>
</dbReference>
<dbReference type="InterPro" id="IPR012944">
    <property type="entry name" value="SusD_RagB_dom"/>
</dbReference>
<organism evidence="9 10">
    <name type="scientific">Chitinophaga niabensis</name>
    <dbReference type="NCBI Taxonomy" id="536979"/>
    <lineage>
        <taxon>Bacteria</taxon>
        <taxon>Pseudomonadati</taxon>
        <taxon>Bacteroidota</taxon>
        <taxon>Chitinophagia</taxon>
        <taxon>Chitinophagales</taxon>
        <taxon>Chitinophagaceae</taxon>
        <taxon>Chitinophaga</taxon>
    </lineage>
</organism>
<evidence type="ECO:0000256" key="2">
    <source>
        <dbReference type="ARBA" id="ARBA00006275"/>
    </source>
</evidence>